<feature type="compositionally biased region" description="Low complexity" evidence="1">
    <location>
        <begin position="62"/>
        <end position="72"/>
    </location>
</feature>
<dbReference type="InterPro" id="IPR004291">
    <property type="entry name" value="Transposase_IS66_central"/>
</dbReference>
<name>W4LZS0_9BACT</name>
<evidence type="ECO:0000259" key="3">
    <source>
        <dbReference type="Pfam" id="PF20042"/>
    </source>
</evidence>
<evidence type="ECO:0000259" key="2">
    <source>
        <dbReference type="Pfam" id="PF03050"/>
    </source>
</evidence>
<feature type="domain" description="Transposase IS66 central" evidence="2">
    <location>
        <begin position="203"/>
        <end position="343"/>
    </location>
</feature>
<evidence type="ECO:0000256" key="1">
    <source>
        <dbReference type="SAM" id="MobiDB-lite"/>
    </source>
</evidence>
<dbReference type="Proteomes" id="UP000019140">
    <property type="component" value="Unassembled WGS sequence"/>
</dbReference>
<dbReference type="Pfam" id="PF03050">
    <property type="entry name" value="DDE_Tnp_IS66"/>
    <property type="match status" value="1"/>
</dbReference>
<accession>W4LZS0</accession>
<dbReference type="HOGENOM" id="CLU_737092_0_0_7"/>
<feature type="compositionally biased region" description="Basic residues" evidence="1">
    <location>
        <begin position="79"/>
        <end position="97"/>
    </location>
</feature>
<sequence length="375" mass="42009">MKAPSSSQPHSDSILWALPVCQMAWEQTPPAVRDYIDSLHQQIQDLEKQVDTLQGRVDKTSKTSSKPPSSDSPFDKPKRNPRKSSGKRGGKKGRRGKGPTLLSPTEVHWIEPGPCACGHGELVSLAPYYTHQVIELPPIEMDVHPFILQQGTCSGCGQTRKAQIPSAQQAGYGPRLTALIGELAGMQRSSRRLIQDFCHSVLKLPMSLGAVQKIIDRVSNAIVPHYEAIATLARQARVGYIDETPWYCQHELNWLWTLSTDTVSLYLIHPNRSKEAFAALIEDWQGILVSDGYGVYQDWVNPRQTCLAHLIRTARGLSEKRDPHLAACGRWALKALQTLCHMAKAPPTVGQWRAWYARLCRLINCYHERQDDAVR</sequence>
<organism evidence="4 5">
    <name type="scientific">Candidatus Entotheonella gemina</name>
    <dbReference type="NCBI Taxonomy" id="1429439"/>
    <lineage>
        <taxon>Bacteria</taxon>
        <taxon>Pseudomonadati</taxon>
        <taxon>Nitrospinota/Tectimicrobiota group</taxon>
        <taxon>Candidatus Tectimicrobiota</taxon>
        <taxon>Candidatus Entotheonellia</taxon>
        <taxon>Candidatus Entotheonellales</taxon>
        <taxon>Candidatus Entotheonellaceae</taxon>
        <taxon>Candidatus Entotheonella</taxon>
    </lineage>
</organism>
<reference evidence="4 5" key="1">
    <citation type="journal article" date="2014" name="Nature">
        <title>An environmental bacterial taxon with a large and distinct metabolic repertoire.</title>
        <authorList>
            <person name="Wilson M.C."/>
            <person name="Mori T."/>
            <person name="Ruckert C."/>
            <person name="Uria A.R."/>
            <person name="Helf M.J."/>
            <person name="Takada K."/>
            <person name="Gernert C."/>
            <person name="Steffens U.A."/>
            <person name="Heycke N."/>
            <person name="Schmitt S."/>
            <person name="Rinke C."/>
            <person name="Helfrich E.J."/>
            <person name="Brachmann A.O."/>
            <person name="Gurgui C."/>
            <person name="Wakimoto T."/>
            <person name="Kracht M."/>
            <person name="Crusemann M."/>
            <person name="Hentschel U."/>
            <person name="Abe I."/>
            <person name="Matsunaga S."/>
            <person name="Kalinowski J."/>
            <person name="Takeyama H."/>
            <person name="Piel J."/>
        </authorList>
    </citation>
    <scope>NUCLEOTIDE SEQUENCE [LARGE SCALE GENOMIC DNA]</scope>
    <source>
        <strain evidence="5">TSY2</strain>
    </source>
</reference>
<evidence type="ECO:0008006" key="6">
    <source>
        <dbReference type="Google" id="ProtNLM"/>
    </source>
</evidence>
<feature type="domain" description="DUF6444" evidence="3">
    <location>
        <begin position="36"/>
        <end position="97"/>
    </location>
</feature>
<proteinExistence type="predicted"/>
<feature type="region of interest" description="Disordered" evidence="1">
    <location>
        <begin position="47"/>
        <end position="105"/>
    </location>
</feature>
<dbReference type="InterPro" id="IPR045618">
    <property type="entry name" value="DUF6444"/>
</dbReference>
<dbReference type="EMBL" id="AZHX01001486">
    <property type="protein sequence ID" value="ETX02877.1"/>
    <property type="molecule type" value="Genomic_DNA"/>
</dbReference>
<protein>
    <recommendedName>
        <fullName evidence="6">Transposase IS66</fullName>
    </recommendedName>
</protein>
<dbReference type="InterPro" id="IPR052344">
    <property type="entry name" value="Transposase-related"/>
</dbReference>
<evidence type="ECO:0000313" key="4">
    <source>
        <dbReference type="EMBL" id="ETX02877.1"/>
    </source>
</evidence>
<dbReference type="AlphaFoldDB" id="W4LZS0"/>
<comment type="caution">
    <text evidence="4">The sequence shown here is derived from an EMBL/GenBank/DDBJ whole genome shotgun (WGS) entry which is preliminary data.</text>
</comment>
<gene>
    <name evidence="4" type="ORF">ETSY2_34645</name>
</gene>
<evidence type="ECO:0000313" key="5">
    <source>
        <dbReference type="Proteomes" id="UP000019140"/>
    </source>
</evidence>
<dbReference type="Pfam" id="PF20042">
    <property type="entry name" value="DUF6444"/>
    <property type="match status" value="1"/>
</dbReference>
<dbReference type="PANTHER" id="PTHR33678">
    <property type="entry name" value="BLL1576 PROTEIN"/>
    <property type="match status" value="1"/>
</dbReference>
<keyword evidence="5" id="KW-1185">Reference proteome</keyword>
<feature type="compositionally biased region" description="Basic and acidic residues" evidence="1">
    <location>
        <begin position="47"/>
        <end position="61"/>
    </location>
</feature>